<evidence type="ECO:0000313" key="2">
    <source>
        <dbReference type="EMBL" id="MFD2044865.1"/>
    </source>
</evidence>
<protein>
    <submittedName>
        <fullName evidence="2">ABC-2 transporter permease</fullName>
    </submittedName>
</protein>
<dbReference type="Pfam" id="PF13346">
    <property type="entry name" value="ABC2_membrane_5"/>
    <property type="match status" value="1"/>
</dbReference>
<keyword evidence="3" id="KW-1185">Reference proteome</keyword>
<name>A0ABW4W3J0_9BACI</name>
<dbReference type="EMBL" id="JBHUHQ010000016">
    <property type="protein sequence ID" value="MFD2044865.1"/>
    <property type="molecule type" value="Genomic_DNA"/>
</dbReference>
<feature type="transmembrane region" description="Helical" evidence="1">
    <location>
        <begin position="113"/>
        <end position="135"/>
    </location>
</feature>
<feature type="transmembrane region" description="Helical" evidence="1">
    <location>
        <begin position="181"/>
        <end position="199"/>
    </location>
</feature>
<evidence type="ECO:0000256" key="1">
    <source>
        <dbReference type="SAM" id="Phobius"/>
    </source>
</evidence>
<reference evidence="3" key="1">
    <citation type="journal article" date="2019" name="Int. J. Syst. Evol. Microbiol.">
        <title>The Global Catalogue of Microorganisms (GCM) 10K type strain sequencing project: providing services to taxonomists for standard genome sequencing and annotation.</title>
        <authorList>
            <consortium name="The Broad Institute Genomics Platform"/>
            <consortium name="The Broad Institute Genome Sequencing Center for Infectious Disease"/>
            <person name="Wu L."/>
            <person name="Ma J."/>
        </authorList>
    </citation>
    <scope>NUCLEOTIDE SEQUENCE [LARGE SCALE GENOMIC DNA]</scope>
    <source>
        <strain evidence="3">R28</strain>
    </source>
</reference>
<feature type="transmembrane region" description="Helical" evidence="1">
    <location>
        <begin position="72"/>
        <end position="93"/>
    </location>
</feature>
<dbReference type="InterPro" id="IPR025699">
    <property type="entry name" value="ABC2_memb-like"/>
</dbReference>
<keyword evidence="1" id="KW-0812">Transmembrane</keyword>
<keyword evidence="1" id="KW-1133">Transmembrane helix</keyword>
<sequence>MRQVFLKELQLTKVYIIFFIFLIPFTYGMNVPITGINIWILLSFIFLSFYSDSRNEVNRYLISVPIFRKHIVFVRYIFFFILTSGFTLYLWLIDHLANQGLPFLGNSPLTGSSILWLFALTCIIVSLSLPILYYIKSFHRAMAVLMTLVFFSALFYGIIVGNPLITWDESIKHFADNLSHIQLFVSLTALSLIFLYLSYKLSAWIFMKRDLL</sequence>
<accession>A0ABW4W3J0</accession>
<keyword evidence="1" id="KW-0472">Membrane</keyword>
<feature type="transmembrane region" description="Helical" evidence="1">
    <location>
        <begin position="12"/>
        <end position="29"/>
    </location>
</feature>
<gene>
    <name evidence="2" type="ORF">ACFSJF_11345</name>
</gene>
<feature type="transmembrane region" description="Helical" evidence="1">
    <location>
        <begin position="35"/>
        <end position="51"/>
    </location>
</feature>
<dbReference type="RefSeq" id="WP_377557462.1">
    <property type="nucleotide sequence ID" value="NZ_JBHUHQ010000016.1"/>
</dbReference>
<evidence type="ECO:0000313" key="3">
    <source>
        <dbReference type="Proteomes" id="UP001597383"/>
    </source>
</evidence>
<proteinExistence type="predicted"/>
<organism evidence="2 3">
    <name type="scientific">Ornithinibacillus salinisoli</name>
    <dbReference type="NCBI Taxonomy" id="1848459"/>
    <lineage>
        <taxon>Bacteria</taxon>
        <taxon>Bacillati</taxon>
        <taxon>Bacillota</taxon>
        <taxon>Bacilli</taxon>
        <taxon>Bacillales</taxon>
        <taxon>Bacillaceae</taxon>
        <taxon>Ornithinibacillus</taxon>
    </lineage>
</organism>
<feature type="transmembrane region" description="Helical" evidence="1">
    <location>
        <begin position="142"/>
        <end position="161"/>
    </location>
</feature>
<dbReference type="Proteomes" id="UP001597383">
    <property type="component" value="Unassembled WGS sequence"/>
</dbReference>
<comment type="caution">
    <text evidence="2">The sequence shown here is derived from an EMBL/GenBank/DDBJ whole genome shotgun (WGS) entry which is preliminary data.</text>
</comment>